<dbReference type="RefSeq" id="XP_055880266.1">
    <property type="nucleotide sequence ID" value="XM_056024291.1"/>
</dbReference>
<feature type="DNA-binding region" description="Homeobox" evidence="5">
    <location>
        <begin position="335"/>
        <end position="397"/>
    </location>
</feature>
<feature type="compositionally biased region" description="Basic and acidic residues" evidence="6">
    <location>
        <begin position="228"/>
        <end position="240"/>
    </location>
</feature>
<keyword evidence="2 5" id="KW-0238">DNA-binding</keyword>
<dbReference type="Gene3D" id="1.10.10.60">
    <property type="entry name" value="Homeodomain-like"/>
    <property type="match status" value="1"/>
</dbReference>
<evidence type="ECO:0000256" key="6">
    <source>
        <dbReference type="SAM" id="MobiDB-lite"/>
    </source>
</evidence>
<feature type="region of interest" description="Disordered" evidence="6">
    <location>
        <begin position="33"/>
        <end position="65"/>
    </location>
</feature>
<feature type="compositionally biased region" description="Polar residues" evidence="6">
    <location>
        <begin position="268"/>
        <end position="286"/>
    </location>
</feature>
<evidence type="ECO:0000256" key="3">
    <source>
        <dbReference type="ARBA" id="ARBA00023155"/>
    </source>
</evidence>
<evidence type="ECO:0000256" key="5">
    <source>
        <dbReference type="PROSITE-ProRule" id="PRU00108"/>
    </source>
</evidence>
<reference evidence="9 10" key="1">
    <citation type="submission" date="2025-04" db="UniProtKB">
        <authorList>
            <consortium name="RefSeq"/>
        </authorList>
    </citation>
    <scope>IDENTIFICATION</scope>
</reference>
<dbReference type="GeneID" id="106056956"/>
<dbReference type="RefSeq" id="XP_055880268.1">
    <property type="nucleotide sequence ID" value="XM_056024293.1"/>
</dbReference>
<dbReference type="Proteomes" id="UP001165740">
    <property type="component" value="Chromosome 3"/>
</dbReference>
<evidence type="ECO:0000259" key="7">
    <source>
        <dbReference type="PROSITE" id="PS50071"/>
    </source>
</evidence>
<sequence length="548" mass="60043">MPVVSSVMSSSLQYDSDLAGYGAMDPAGMYGDPHRGMGVTHPLTHTGLNHGSSGLHQPYPTPYTSPASNVPGVMGTSQDSQMKRDKDSIYSHPLFPLLALIFEKCELATCTPREPGVTGGDVCSSDSFNEDIAVFSKQVLARSEKPLFSANHELDSLMIQAIQVLRFHLLELEKVHELCDNFCHRYISCLKGKMPIDLVIDDREGAGSSATPTSAPSKTSTTTSLDAIDQHSDNSRDHQVKMECAKLERKVFSPASDHLFGNEKMRPPSQSLNFSQQDDTQSSRSGDTPIPASHTTHTNSSHNAENNSESGDGLDNSVGSGEGTADEDDERGSKRNKKRGIFPKVATNIMRAWLFQHLSHPYPSEEQKKQLAQDTGLTILQVNNWFINARRRIVQPMIDQSNRAGPGAHAAYNPDAASMGYFDNQHMQMGAHSDYIFKDRWALQGGHDLYDPMKAGYSHLDTSQRYDMLGMQGMHRSDMYPPPASSYAQMAQFSPPVHSQAMLIPGHPHHMMMGHGNPGMAHHGMASAQSPPLHMEGMGGHIQDIHAG</sequence>
<evidence type="ECO:0000313" key="13">
    <source>
        <dbReference type="RefSeq" id="XP_055880265.1"/>
    </source>
</evidence>
<dbReference type="InterPro" id="IPR032453">
    <property type="entry name" value="PKNOX/Meis_N"/>
</dbReference>
<dbReference type="GO" id="GO:0003677">
    <property type="term" value="F:DNA binding"/>
    <property type="evidence" value="ECO:0007669"/>
    <property type="project" value="UniProtKB-UniRule"/>
</dbReference>
<dbReference type="CDD" id="cd00086">
    <property type="entry name" value="homeodomain"/>
    <property type="match status" value="1"/>
</dbReference>
<dbReference type="RefSeq" id="XP_055880267.1">
    <property type="nucleotide sequence ID" value="XM_056024292.1"/>
</dbReference>
<evidence type="ECO:0000313" key="14">
    <source>
        <dbReference type="RefSeq" id="XP_055880266.1"/>
    </source>
</evidence>
<feature type="region of interest" description="Disordered" evidence="6">
    <location>
        <begin position="205"/>
        <end position="240"/>
    </location>
</feature>
<comment type="similarity">
    <text evidence="1">Belongs to the TALE/MEIS homeobox family.</text>
</comment>
<gene>
    <name evidence="9 10 11 12 13 14 15 16" type="primary">LOC106056956</name>
</gene>
<dbReference type="GO" id="GO:0006355">
    <property type="term" value="P:regulation of DNA-templated transcription"/>
    <property type="evidence" value="ECO:0007669"/>
    <property type="project" value="InterPro"/>
</dbReference>
<dbReference type="RefSeq" id="XP_055880264.1">
    <property type="nucleotide sequence ID" value="XM_056024289.1"/>
</dbReference>
<comment type="subcellular location">
    <subcellularLocation>
        <location evidence="5">Nucleus</location>
    </subcellularLocation>
</comment>
<dbReference type="SUPFAM" id="SSF46689">
    <property type="entry name" value="Homeodomain-like"/>
    <property type="match status" value="1"/>
</dbReference>
<dbReference type="Pfam" id="PF05920">
    <property type="entry name" value="Homeobox_KN"/>
    <property type="match status" value="1"/>
</dbReference>
<organism evidence="8 16">
    <name type="scientific">Biomphalaria glabrata</name>
    <name type="common">Bloodfluke planorb</name>
    <name type="synonym">Freshwater snail</name>
    <dbReference type="NCBI Taxonomy" id="6526"/>
    <lineage>
        <taxon>Eukaryota</taxon>
        <taxon>Metazoa</taxon>
        <taxon>Spiralia</taxon>
        <taxon>Lophotrochozoa</taxon>
        <taxon>Mollusca</taxon>
        <taxon>Gastropoda</taxon>
        <taxon>Heterobranchia</taxon>
        <taxon>Euthyneura</taxon>
        <taxon>Panpulmonata</taxon>
        <taxon>Hygrophila</taxon>
        <taxon>Lymnaeoidea</taxon>
        <taxon>Planorbidae</taxon>
        <taxon>Biomphalaria</taxon>
    </lineage>
</organism>
<feature type="compositionally biased region" description="Polar residues" evidence="6">
    <location>
        <begin position="46"/>
        <end position="55"/>
    </location>
</feature>
<dbReference type="Pfam" id="PF16493">
    <property type="entry name" value="Meis_PKNOX_N"/>
    <property type="match status" value="1"/>
</dbReference>
<evidence type="ECO:0000256" key="2">
    <source>
        <dbReference type="ARBA" id="ARBA00023125"/>
    </source>
</evidence>
<dbReference type="OrthoDB" id="10056939at2759"/>
<dbReference type="PROSITE" id="PS50071">
    <property type="entry name" value="HOMEOBOX_2"/>
    <property type="match status" value="1"/>
</dbReference>
<feature type="compositionally biased region" description="Low complexity" evidence="6">
    <location>
        <begin position="292"/>
        <end position="310"/>
    </location>
</feature>
<feature type="domain" description="Homeobox" evidence="7">
    <location>
        <begin position="333"/>
        <end position="396"/>
    </location>
</feature>
<accession>A0A9W2ZZA4</accession>
<proteinExistence type="inferred from homology"/>
<dbReference type="PANTHER" id="PTHR11850">
    <property type="entry name" value="HOMEOBOX PROTEIN TRANSCRIPTION FACTORS"/>
    <property type="match status" value="1"/>
</dbReference>
<evidence type="ECO:0000313" key="15">
    <source>
        <dbReference type="RefSeq" id="XP_055880267.1"/>
    </source>
</evidence>
<dbReference type="InterPro" id="IPR009057">
    <property type="entry name" value="Homeodomain-like_sf"/>
</dbReference>
<keyword evidence="3 5" id="KW-0371">Homeobox</keyword>
<evidence type="ECO:0000256" key="4">
    <source>
        <dbReference type="ARBA" id="ARBA00023242"/>
    </source>
</evidence>
<evidence type="ECO:0000256" key="1">
    <source>
        <dbReference type="ARBA" id="ARBA00009661"/>
    </source>
</evidence>
<feature type="region of interest" description="Disordered" evidence="6">
    <location>
        <begin position="255"/>
        <end position="340"/>
    </location>
</feature>
<dbReference type="RefSeq" id="XP_055880261.1">
    <property type="nucleotide sequence ID" value="XM_056024286.1"/>
</dbReference>
<dbReference type="InterPro" id="IPR050224">
    <property type="entry name" value="TALE_homeobox"/>
</dbReference>
<keyword evidence="8" id="KW-1185">Reference proteome</keyword>
<dbReference type="InterPro" id="IPR001356">
    <property type="entry name" value="HD"/>
</dbReference>
<evidence type="ECO:0000313" key="10">
    <source>
        <dbReference type="RefSeq" id="XP_055880262.1"/>
    </source>
</evidence>
<dbReference type="FunFam" id="1.10.10.60:FF:000004">
    <property type="entry name" value="Meis2 homeobox isoform 2c"/>
    <property type="match status" value="1"/>
</dbReference>
<dbReference type="RefSeq" id="XP_055880262.1">
    <property type="nucleotide sequence ID" value="XM_056024287.1"/>
</dbReference>
<dbReference type="InterPro" id="IPR008422">
    <property type="entry name" value="KN_HD"/>
</dbReference>
<dbReference type="RefSeq" id="XP_055880265.1">
    <property type="nucleotide sequence ID" value="XM_056024290.1"/>
</dbReference>
<keyword evidence="4 5" id="KW-0539">Nucleus</keyword>
<evidence type="ECO:0000313" key="9">
    <source>
        <dbReference type="RefSeq" id="XP_055880261.1"/>
    </source>
</evidence>
<name>A0A9W2ZZA4_BIOGL</name>
<dbReference type="GO" id="GO:0005634">
    <property type="term" value="C:nucleus"/>
    <property type="evidence" value="ECO:0007669"/>
    <property type="project" value="UniProtKB-SubCell"/>
</dbReference>
<evidence type="ECO:0000313" key="12">
    <source>
        <dbReference type="RefSeq" id="XP_055880264.1"/>
    </source>
</evidence>
<dbReference type="OMA" id="NGHRMAH"/>
<dbReference type="AlphaFoldDB" id="A0A9W2ZZA4"/>
<dbReference type="SMART" id="SM00389">
    <property type="entry name" value="HOX"/>
    <property type="match status" value="1"/>
</dbReference>
<dbReference type="RefSeq" id="XP_055880263.1">
    <property type="nucleotide sequence ID" value="XM_056024288.1"/>
</dbReference>
<feature type="compositionally biased region" description="Low complexity" evidence="6">
    <location>
        <begin position="208"/>
        <end position="224"/>
    </location>
</feature>
<evidence type="ECO:0000313" key="16">
    <source>
        <dbReference type="RefSeq" id="XP_055880268.1"/>
    </source>
</evidence>
<evidence type="ECO:0000313" key="11">
    <source>
        <dbReference type="RefSeq" id="XP_055880263.1"/>
    </source>
</evidence>
<evidence type="ECO:0000313" key="8">
    <source>
        <dbReference type="Proteomes" id="UP001165740"/>
    </source>
</evidence>
<protein>
    <submittedName>
        <fullName evidence="9 10">Homeobox protein Meis1-like</fullName>
    </submittedName>
</protein>